<gene>
    <name evidence="1" type="ORF">GF359_03670</name>
</gene>
<sequence length="113" mass="12527">MAKIIAYCGINCAECPAYLAHKNDDDELRAVTAEKWSKAYNSDIKPEYVNCDGCTMEGRHVGYCSKCGVRKCASAKGAQNCAHCPDYPCETLEAFLKMAPRVKENLEEIRANL</sequence>
<dbReference type="Pfam" id="PF12675">
    <property type="entry name" value="DUF3795"/>
    <property type="match status" value="1"/>
</dbReference>
<dbReference type="Proteomes" id="UP000630660">
    <property type="component" value="Unassembled WGS sequence"/>
</dbReference>
<evidence type="ECO:0000313" key="2">
    <source>
        <dbReference type="Proteomes" id="UP000630660"/>
    </source>
</evidence>
<comment type="caution">
    <text evidence="1">The sequence shown here is derived from an EMBL/GenBank/DDBJ whole genome shotgun (WGS) entry which is preliminary data.</text>
</comment>
<dbReference type="AlphaFoldDB" id="A0A9D5K9V2"/>
<protein>
    <submittedName>
        <fullName evidence="1">DUF3795 domain-containing protein</fullName>
    </submittedName>
</protein>
<proteinExistence type="predicted"/>
<reference evidence="1" key="1">
    <citation type="submission" date="2019-11" db="EMBL/GenBank/DDBJ databases">
        <title>Microbial mats filling the niche in hypersaline microbial mats.</title>
        <authorList>
            <person name="Wong H.L."/>
            <person name="Macleod F.I."/>
            <person name="White R.A. III"/>
            <person name="Burns B.P."/>
        </authorList>
    </citation>
    <scope>NUCLEOTIDE SEQUENCE</scope>
    <source>
        <strain evidence="1">Bin_327</strain>
    </source>
</reference>
<accession>A0A9D5K9V2</accession>
<organism evidence="1 2">
    <name type="scientific">candidate division WOR-3 bacterium</name>
    <dbReference type="NCBI Taxonomy" id="2052148"/>
    <lineage>
        <taxon>Bacteria</taxon>
        <taxon>Bacteria division WOR-3</taxon>
    </lineage>
</organism>
<evidence type="ECO:0000313" key="1">
    <source>
        <dbReference type="EMBL" id="MBD3364294.1"/>
    </source>
</evidence>
<dbReference type="InterPro" id="IPR024227">
    <property type="entry name" value="DUF3795"/>
</dbReference>
<dbReference type="EMBL" id="WJKJ01000115">
    <property type="protein sequence ID" value="MBD3364294.1"/>
    <property type="molecule type" value="Genomic_DNA"/>
</dbReference>
<name>A0A9D5K9V2_UNCW3</name>